<keyword evidence="3" id="KW-1185">Reference proteome</keyword>
<sequence>MTDDISREHEPSGFARVFGPLIALLAVVGLGWAASRGRDRDPVTAARRPDPQR</sequence>
<organism evidence="2 3">
    <name type="scientific">Arsenicicoccus cauae</name>
    <dbReference type="NCBI Taxonomy" id="2663847"/>
    <lineage>
        <taxon>Bacteria</taxon>
        <taxon>Bacillati</taxon>
        <taxon>Actinomycetota</taxon>
        <taxon>Actinomycetes</taxon>
        <taxon>Micrococcales</taxon>
        <taxon>Intrasporangiaceae</taxon>
        <taxon>Arsenicicoccus</taxon>
    </lineage>
</organism>
<gene>
    <name evidence="2" type="ORF">GGG17_11090</name>
</gene>
<dbReference type="RefSeq" id="WP_154593777.1">
    <property type="nucleotide sequence ID" value="NZ_CP171001.1"/>
</dbReference>
<feature type="transmembrane region" description="Helical" evidence="1">
    <location>
        <begin position="14"/>
        <end position="34"/>
    </location>
</feature>
<dbReference type="EMBL" id="WLVL01000039">
    <property type="protein sequence ID" value="MTB72501.1"/>
    <property type="molecule type" value="Genomic_DNA"/>
</dbReference>
<comment type="caution">
    <text evidence="2">The sequence shown here is derived from an EMBL/GenBank/DDBJ whole genome shotgun (WGS) entry which is preliminary data.</text>
</comment>
<keyword evidence="1" id="KW-0812">Transmembrane</keyword>
<name>A0A6I3IW04_9MICO</name>
<evidence type="ECO:0000313" key="3">
    <source>
        <dbReference type="Proteomes" id="UP000431092"/>
    </source>
</evidence>
<accession>A0A6I3IW04</accession>
<keyword evidence="1" id="KW-1133">Transmembrane helix</keyword>
<evidence type="ECO:0000313" key="2">
    <source>
        <dbReference type="EMBL" id="MTB72501.1"/>
    </source>
</evidence>
<evidence type="ECO:0000256" key="1">
    <source>
        <dbReference type="SAM" id="Phobius"/>
    </source>
</evidence>
<keyword evidence="1" id="KW-0472">Membrane</keyword>
<dbReference type="AlphaFoldDB" id="A0A6I3IW04"/>
<protein>
    <submittedName>
        <fullName evidence="2">Uncharacterized protein</fullName>
    </submittedName>
</protein>
<dbReference type="Proteomes" id="UP000431092">
    <property type="component" value="Unassembled WGS sequence"/>
</dbReference>
<reference evidence="2 3" key="1">
    <citation type="submission" date="2019-11" db="EMBL/GenBank/DDBJ databases">
        <title>Whole genome sequencing identifies a novel species of the genus Arsenicicoccus isolated from human blood.</title>
        <authorList>
            <person name="Jeong J.H."/>
            <person name="Kweon O.J."/>
            <person name="Kim H.R."/>
            <person name="Kim T.-H."/>
            <person name="Ha S.-M."/>
            <person name="Lee M.-K."/>
        </authorList>
    </citation>
    <scope>NUCLEOTIDE SEQUENCE [LARGE SCALE GENOMIC DNA]</scope>
    <source>
        <strain evidence="2 3">MKL-02</strain>
    </source>
</reference>
<proteinExistence type="predicted"/>